<evidence type="ECO:0000313" key="2">
    <source>
        <dbReference type="Proteomes" id="UP000269019"/>
    </source>
</evidence>
<dbReference type="AlphaFoldDB" id="A0A3G6J7K8"/>
<reference evidence="1 2" key="1">
    <citation type="submission" date="2018-11" db="EMBL/GenBank/DDBJ databases">
        <authorList>
            <person name="Kleinhagauer T."/>
            <person name="Glaeser S.P."/>
            <person name="Spergser J."/>
            <person name="Ruckert C."/>
            <person name="Kaempfer P."/>
            <person name="Busse H.-J."/>
        </authorList>
    </citation>
    <scope>NUCLEOTIDE SEQUENCE [LARGE SCALE GENOMIC DNA]</scope>
    <source>
        <strain evidence="1 2">200CH</strain>
    </source>
</reference>
<protein>
    <submittedName>
        <fullName evidence="1">Uncharacterized protein</fullName>
    </submittedName>
</protein>
<proteinExistence type="predicted"/>
<name>A0A3G6J7K8_9CORY</name>
<dbReference type="KEGG" id="ccho:CCHOA_08530"/>
<gene>
    <name evidence="1" type="ORF">CCHOA_08530</name>
</gene>
<keyword evidence="2" id="KW-1185">Reference proteome</keyword>
<accession>A0A3G6J7K8</accession>
<dbReference type="EMBL" id="CP033896">
    <property type="protein sequence ID" value="AZA14095.1"/>
    <property type="molecule type" value="Genomic_DNA"/>
</dbReference>
<evidence type="ECO:0000313" key="1">
    <source>
        <dbReference type="EMBL" id="AZA14095.1"/>
    </source>
</evidence>
<organism evidence="1 2">
    <name type="scientific">Corynebacterium choanae</name>
    <dbReference type="NCBI Taxonomy" id="1862358"/>
    <lineage>
        <taxon>Bacteria</taxon>
        <taxon>Bacillati</taxon>
        <taxon>Actinomycetota</taxon>
        <taxon>Actinomycetes</taxon>
        <taxon>Mycobacteriales</taxon>
        <taxon>Corynebacteriaceae</taxon>
        <taxon>Corynebacterium</taxon>
    </lineage>
</organism>
<dbReference type="Proteomes" id="UP000269019">
    <property type="component" value="Chromosome"/>
</dbReference>
<sequence>MECGELIIRCKPYKATKFAAGFTLKQAGKAATPEFV</sequence>